<dbReference type="SMART" id="SM00490">
    <property type="entry name" value="HELICc"/>
    <property type="match status" value="1"/>
</dbReference>
<keyword evidence="3 7" id="KW-0347">Helicase</keyword>
<organism evidence="7 8">
    <name type="scientific">Phytophthora infestans</name>
    <name type="common">Potato late blight agent</name>
    <name type="synonym">Botrytis infestans</name>
    <dbReference type="NCBI Taxonomy" id="4787"/>
    <lineage>
        <taxon>Eukaryota</taxon>
        <taxon>Sar</taxon>
        <taxon>Stramenopiles</taxon>
        <taxon>Oomycota</taxon>
        <taxon>Peronosporomycetes</taxon>
        <taxon>Peronosporales</taxon>
        <taxon>Peronosporaceae</taxon>
        <taxon>Phytophthora</taxon>
    </lineage>
</organism>
<comment type="caution">
    <text evidence="7">The sequence shown here is derived from an EMBL/GenBank/DDBJ whole genome shotgun (WGS) entry which is preliminary data.</text>
</comment>
<dbReference type="InterPro" id="IPR011545">
    <property type="entry name" value="DEAD/DEAH_box_helicase_dom"/>
</dbReference>
<dbReference type="PANTHER" id="PTHR47959">
    <property type="entry name" value="ATP-DEPENDENT RNA HELICASE RHLE-RELATED"/>
    <property type="match status" value="1"/>
</dbReference>
<dbReference type="SMART" id="SM00487">
    <property type="entry name" value="DEXDc"/>
    <property type="match status" value="1"/>
</dbReference>
<evidence type="ECO:0000259" key="6">
    <source>
        <dbReference type="PROSITE" id="PS51194"/>
    </source>
</evidence>
<dbReference type="GO" id="GO:0003676">
    <property type="term" value="F:nucleic acid binding"/>
    <property type="evidence" value="ECO:0007669"/>
    <property type="project" value="InterPro"/>
</dbReference>
<keyword evidence="4" id="KW-0067">ATP-binding</keyword>
<proteinExistence type="predicted"/>
<name>A0A833SR04_PHYIN</name>
<feature type="domain" description="Helicase ATP-binding" evidence="5">
    <location>
        <begin position="46"/>
        <end position="229"/>
    </location>
</feature>
<dbReference type="GO" id="GO:0003724">
    <property type="term" value="F:RNA helicase activity"/>
    <property type="evidence" value="ECO:0007669"/>
    <property type="project" value="TreeGrafter"/>
</dbReference>
<dbReference type="Gene3D" id="3.40.50.300">
    <property type="entry name" value="P-loop containing nucleotide triphosphate hydrolases"/>
    <property type="match status" value="2"/>
</dbReference>
<evidence type="ECO:0000256" key="4">
    <source>
        <dbReference type="ARBA" id="ARBA00022840"/>
    </source>
</evidence>
<keyword evidence="2" id="KW-0378">Hydrolase</keyword>
<evidence type="ECO:0000256" key="1">
    <source>
        <dbReference type="ARBA" id="ARBA00022741"/>
    </source>
</evidence>
<dbReference type="SUPFAM" id="SSF52540">
    <property type="entry name" value="P-loop containing nucleoside triphosphate hydrolases"/>
    <property type="match status" value="1"/>
</dbReference>
<dbReference type="GO" id="GO:0005524">
    <property type="term" value="F:ATP binding"/>
    <property type="evidence" value="ECO:0007669"/>
    <property type="project" value="UniProtKB-KW"/>
</dbReference>
<dbReference type="EMBL" id="WSZM01000270">
    <property type="protein sequence ID" value="KAF4036313.1"/>
    <property type="molecule type" value="Genomic_DNA"/>
</dbReference>
<dbReference type="InterPro" id="IPR014001">
    <property type="entry name" value="Helicase_ATP-bd"/>
</dbReference>
<evidence type="ECO:0000256" key="2">
    <source>
        <dbReference type="ARBA" id="ARBA00022801"/>
    </source>
</evidence>
<dbReference type="InterPro" id="IPR027417">
    <property type="entry name" value="P-loop_NTPase"/>
</dbReference>
<keyword evidence="1" id="KW-0547">Nucleotide-binding</keyword>
<dbReference type="InterPro" id="IPR050079">
    <property type="entry name" value="DEAD_box_RNA_helicase"/>
</dbReference>
<gene>
    <name evidence="7" type="ORF">GN244_ATG11643</name>
</gene>
<accession>A0A833SR04</accession>
<evidence type="ECO:0000313" key="8">
    <source>
        <dbReference type="Proteomes" id="UP000602510"/>
    </source>
</evidence>
<dbReference type="Proteomes" id="UP000602510">
    <property type="component" value="Unassembled WGS sequence"/>
</dbReference>
<feature type="domain" description="Helicase C-terminal" evidence="6">
    <location>
        <begin position="295"/>
        <end position="439"/>
    </location>
</feature>
<keyword evidence="8" id="KW-1185">Reference proteome</keyword>
<dbReference type="GO" id="GO:0005829">
    <property type="term" value="C:cytosol"/>
    <property type="evidence" value="ECO:0007669"/>
    <property type="project" value="TreeGrafter"/>
</dbReference>
<protein>
    <submittedName>
        <fullName evidence="7">Helicase conserved C-terminal domain</fullName>
    </submittedName>
</protein>
<dbReference type="PROSITE" id="PS51192">
    <property type="entry name" value="HELICASE_ATP_BIND_1"/>
    <property type="match status" value="1"/>
</dbReference>
<dbReference type="Pfam" id="PF00271">
    <property type="entry name" value="Helicase_C"/>
    <property type="match status" value="1"/>
</dbReference>
<dbReference type="AlphaFoldDB" id="A0A833SR04"/>
<evidence type="ECO:0000259" key="5">
    <source>
        <dbReference type="PROSITE" id="PS51192"/>
    </source>
</evidence>
<reference evidence="7" key="1">
    <citation type="submission" date="2020-04" db="EMBL/GenBank/DDBJ databases">
        <title>Hybrid Assembly of Korean Phytophthora infestans isolates.</title>
        <authorList>
            <person name="Prokchorchik M."/>
            <person name="Lee Y."/>
            <person name="Seo J."/>
            <person name="Cho J.-H."/>
            <person name="Park Y.-E."/>
            <person name="Jang D.-C."/>
            <person name="Im J.-S."/>
            <person name="Choi J.-G."/>
            <person name="Park H.-J."/>
            <person name="Lee G.-B."/>
            <person name="Lee Y.-G."/>
            <person name="Hong S.-Y."/>
            <person name="Cho K."/>
            <person name="Sohn K.H."/>
        </authorList>
    </citation>
    <scope>NUCLEOTIDE SEQUENCE</scope>
    <source>
        <strain evidence="7">KR_1_A1</strain>
    </source>
</reference>
<evidence type="ECO:0000256" key="3">
    <source>
        <dbReference type="ARBA" id="ARBA00022806"/>
    </source>
</evidence>
<dbReference type="InterPro" id="IPR001650">
    <property type="entry name" value="Helicase_C-like"/>
</dbReference>
<dbReference type="Pfam" id="PF00270">
    <property type="entry name" value="DEAD"/>
    <property type="match status" value="1"/>
</dbReference>
<sequence length="556" mass="60572">MATSTSDTALVARTTMFRDLPLHADVGHALTTMLFRRPSPIQLHALPVAMFGNDVIGQAKSGTGKTAVFGVAAIEYTIRQVEQQNQKIEGHVVGIPLALILAPTREIAVQIESVLRQLAQFRPDIVIRTCIGGLSVAQDQIYLAAGCHIVVGTPGRVKALVDQHSLPCSAIRLLVLDEVDKLMARDFEKDLQYIADALPERRQTLAFSATFTPDQLFAVAQLMRTPQIVRVRRPDDVTTEFISSAEDLENWKKREQSNSPELWLPHVRQFYSVVDIPSRKAAGDDILNMKAKVVKLTALLSEIVFMQCMVFCNGKFRAEALATALAAHGWPAASITGSQPQATRLEAMEGFRASRSRVLVSTDLTARGIDVDKVNVVVNLDLPRDPATYLHRVGRTGRFGGKGLAVTLLSRKEVQGVHLLARVFGMKINELPSPVPPEIYTYAAPEDTGDGENAEEPSDGVAAESFSVEGTGELCNYEGSDDKAGLVTCSAAAEILLAKETEDTDTTIIRHNCEDVVENSTSCAAKGGTGAEPLSRMNLSGYDLEEKSYKRWADFL</sequence>
<dbReference type="PROSITE" id="PS51194">
    <property type="entry name" value="HELICASE_CTER"/>
    <property type="match status" value="1"/>
</dbReference>
<dbReference type="CDD" id="cd18787">
    <property type="entry name" value="SF2_C_DEAD"/>
    <property type="match status" value="1"/>
</dbReference>
<dbReference type="PANTHER" id="PTHR47959:SF1">
    <property type="entry name" value="ATP-DEPENDENT RNA HELICASE DBPA"/>
    <property type="match status" value="1"/>
</dbReference>
<evidence type="ECO:0000313" key="7">
    <source>
        <dbReference type="EMBL" id="KAF4036313.1"/>
    </source>
</evidence>
<dbReference type="GO" id="GO:0016787">
    <property type="term" value="F:hydrolase activity"/>
    <property type="evidence" value="ECO:0007669"/>
    <property type="project" value="UniProtKB-KW"/>
</dbReference>